<sequence length="68" mass="7684">MTIQDLITEADYAAARGVSLRTVQRERAQRIGPPFIKLGRMIYYRPAAIEQWLLAQEKAQPRAKQGAA</sequence>
<protein>
    <submittedName>
        <fullName evidence="1">Helix-turn-helix domain-containing protein</fullName>
    </submittedName>
</protein>
<keyword evidence="2" id="KW-1185">Reference proteome</keyword>
<name>A0ACC5ZTH2_9RHOB</name>
<gene>
    <name evidence="1" type="ORF">M8744_04295</name>
</gene>
<evidence type="ECO:0000313" key="1">
    <source>
        <dbReference type="EMBL" id="MCM2561357.1"/>
    </source>
</evidence>
<dbReference type="EMBL" id="JAMQGO010000001">
    <property type="protein sequence ID" value="MCM2561357.1"/>
    <property type="molecule type" value="Genomic_DNA"/>
</dbReference>
<dbReference type="Proteomes" id="UP001203036">
    <property type="component" value="Unassembled WGS sequence"/>
</dbReference>
<organism evidence="1 2">
    <name type="scientific">Lutimaribacter degradans</name>
    <dbReference type="NCBI Taxonomy" id="2945989"/>
    <lineage>
        <taxon>Bacteria</taxon>
        <taxon>Pseudomonadati</taxon>
        <taxon>Pseudomonadota</taxon>
        <taxon>Alphaproteobacteria</taxon>
        <taxon>Rhodobacterales</taxon>
        <taxon>Roseobacteraceae</taxon>
        <taxon>Lutimaribacter</taxon>
    </lineage>
</organism>
<evidence type="ECO:0000313" key="2">
    <source>
        <dbReference type="Proteomes" id="UP001203036"/>
    </source>
</evidence>
<proteinExistence type="predicted"/>
<comment type="caution">
    <text evidence="1">The sequence shown here is derived from an EMBL/GenBank/DDBJ whole genome shotgun (WGS) entry which is preliminary data.</text>
</comment>
<accession>A0ACC5ZTH2</accession>
<reference evidence="1" key="1">
    <citation type="submission" date="2022-06" db="EMBL/GenBank/DDBJ databases">
        <title>Lutimaribacter sp. EGI FJ00013, a novel bacterium isolated from a salt lake sediment enrichment.</title>
        <authorList>
            <person name="Gao L."/>
            <person name="Fang B.-Z."/>
            <person name="Li W.-J."/>
        </authorList>
    </citation>
    <scope>NUCLEOTIDE SEQUENCE</scope>
    <source>
        <strain evidence="1">EGI FJ00013</strain>
    </source>
</reference>